<keyword evidence="3" id="KW-0378">Hydrolase</keyword>
<keyword evidence="1" id="KW-0812">Transmembrane</keyword>
<feature type="transmembrane region" description="Helical" evidence="1">
    <location>
        <begin position="148"/>
        <end position="171"/>
    </location>
</feature>
<dbReference type="InterPro" id="IPR003675">
    <property type="entry name" value="Rce1/LyrA-like_dom"/>
</dbReference>
<dbReference type="PANTHER" id="PTHR39430:SF1">
    <property type="entry name" value="PROTEASE"/>
    <property type="match status" value="1"/>
</dbReference>
<evidence type="ECO:0000313" key="3">
    <source>
        <dbReference type="EMBL" id="HIY67289.1"/>
    </source>
</evidence>
<feature type="transmembrane region" description="Helical" evidence="1">
    <location>
        <begin position="113"/>
        <end position="136"/>
    </location>
</feature>
<evidence type="ECO:0000256" key="1">
    <source>
        <dbReference type="SAM" id="Phobius"/>
    </source>
</evidence>
<feature type="transmembrane region" description="Helical" evidence="1">
    <location>
        <begin position="220"/>
        <end position="240"/>
    </location>
</feature>
<protein>
    <submittedName>
        <fullName evidence="3">CPBP family intramembrane metalloprotease</fullName>
    </submittedName>
</protein>
<keyword evidence="1" id="KW-1133">Transmembrane helix</keyword>
<sequence length="302" mass="33287">MNTATTPAPPAGTHRIDTDPLVAQPRLPLRWWGLGIRFAVAVAMLFGLNFLSPLAFMPLYSAFEHDEGVLFLLETVRYAFVLAATVGLVTLWMRLIERKRLRDAGWVVNARAFGWLLAGGGIAGAIMALLFAIRSVTGLPIFESNESFSGMIASAPLWAVLLILFGMAFLSQGIPEELLFRGWLFNIVVHRPWLAFWWTTATFTIIHLLSDGGQQYWYDYLAYLAIPFGFGALAGSLVLLTGSMWIAAGIHSGFHASHYSIVLLTGQAFNPAAWANLAIGAAFLVPTVLVLLVWHRRRTREG</sequence>
<proteinExistence type="predicted"/>
<dbReference type="GO" id="GO:0008237">
    <property type="term" value="F:metallopeptidase activity"/>
    <property type="evidence" value="ECO:0007669"/>
    <property type="project" value="UniProtKB-KW"/>
</dbReference>
<dbReference type="GO" id="GO:0004175">
    <property type="term" value="F:endopeptidase activity"/>
    <property type="evidence" value="ECO:0007669"/>
    <property type="project" value="UniProtKB-ARBA"/>
</dbReference>
<reference evidence="3" key="1">
    <citation type="journal article" date="2021" name="PeerJ">
        <title>Extensive microbial diversity within the chicken gut microbiome revealed by metagenomics and culture.</title>
        <authorList>
            <person name="Gilroy R."/>
            <person name="Ravi A."/>
            <person name="Getino M."/>
            <person name="Pursley I."/>
            <person name="Horton D.L."/>
            <person name="Alikhan N.F."/>
            <person name="Baker D."/>
            <person name="Gharbi K."/>
            <person name="Hall N."/>
            <person name="Watson M."/>
            <person name="Adriaenssens E.M."/>
            <person name="Foster-Nyarko E."/>
            <person name="Jarju S."/>
            <person name="Secka A."/>
            <person name="Antonio M."/>
            <person name="Oren A."/>
            <person name="Chaudhuri R.R."/>
            <person name="La Ragione R."/>
            <person name="Hildebrand F."/>
            <person name="Pallen M.J."/>
        </authorList>
    </citation>
    <scope>NUCLEOTIDE SEQUENCE</scope>
    <source>
        <strain evidence="3">ChiGjej1B1-98</strain>
    </source>
</reference>
<feature type="transmembrane region" description="Helical" evidence="1">
    <location>
        <begin position="183"/>
        <end position="208"/>
    </location>
</feature>
<keyword evidence="1" id="KW-0472">Membrane</keyword>
<name>A0A9D1YWR8_9MICO</name>
<keyword evidence="3" id="KW-0645">Protease</keyword>
<dbReference type="PANTHER" id="PTHR39430">
    <property type="entry name" value="MEMBRANE-ASSOCIATED PROTEASE-RELATED"/>
    <property type="match status" value="1"/>
</dbReference>
<keyword evidence="3" id="KW-0482">Metalloprotease</keyword>
<gene>
    <name evidence="3" type="ORF">H9830_13550</name>
</gene>
<organism evidence="3 4">
    <name type="scientific">Candidatus Agrococcus pullicola</name>
    <dbReference type="NCBI Taxonomy" id="2838429"/>
    <lineage>
        <taxon>Bacteria</taxon>
        <taxon>Bacillati</taxon>
        <taxon>Actinomycetota</taxon>
        <taxon>Actinomycetes</taxon>
        <taxon>Micrococcales</taxon>
        <taxon>Microbacteriaceae</taxon>
        <taxon>Agrococcus</taxon>
    </lineage>
</organism>
<dbReference type="AlphaFoldDB" id="A0A9D1YWR8"/>
<dbReference type="EMBL" id="DXDC01000410">
    <property type="protein sequence ID" value="HIY67289.1"/>
    <property type="molecule type" value="Genomic_DNA"/>
</dbReference>
<feature type="domain" description="CAAX prenyl protease 2/Lysostaphin resistance protein A-like" evidence="2">
    <location>
        <begin position="161"/>
        <end position="255"/>
    </location>
</feature>
<feature type="transmembrane region" description="Helical" evidence="1">
    <location>
        <begin position="76"/>
        <end position="93"/>
    </location>
</feature>
<feature type="transmembrane region" description="Helical" evidence="1">
    <location>
        <begin position="272"/>
        <end position="294"/>
    </location>
</feature>
<dbReference type="Pfam" id="PF02517">
    <property type="entry name" value="Rce1-like"/>
    <property type="match status" value="1"/>
</dbReference>
<dbReference type="Proteomes" id="UP000824005">
    <property type="component" value="Unassembled WGS sequence"/>
</dbReference>
<feature type="transmembrane region" description="Helical" evidence="1">
    <location>
        <begin position="245"/>
        <end position="266"/>
    </location>
</feature>
<evidence type="ECO:0000313" key="4">
    <source>
        <dbReference type="Proteomes" id="UP000824005"/>
    </source>
</evidence>
<evidence type="ECO:0000259" key="2">
    <source>
        <dbReference type="Pfam" id="PF02517"/>
    </source>
</evidence>
<feature type="transmembrane region" description="Helical" evidence="1">
    <location>
        <begin position="34"/>
        <end position="56"/>
    </location>
</feature>
<reference evidence="3" key="2">
    <citation type="submission" date="2021-04" db="EMBL/GenBank/DDBJ databases">
        <authorList>
            <person name="Gilroy R."/>
        </authorList>
    </citation>
    <scope>NUCLEOTIDE SEQUENCE</scope>
    <source>
        <strain evidence="3">ChiGjej1B1-98</strain>
    </source>
</reference>
<dbReference type="GO" id="GO:0080120">
    <property type="term" value="P:CAAX-box protein maturation"/>
    <property type="evidence" value="ECO:0007669"/>
    <property type="project" value="UniProtKB-ARBA"/>
</dbReference>
<accession>A0A9D1YWR8</accession>
<comment type="caution">
    <text evidence="3">The sequence shown here is derived from an EMBL/GenBank/DDBJ whole genome shotgun (WGS) entry which is preliminary data.</text>
</comment>